<dbReference type="Gene3D" id="1.20.1250.20">
    <property type="entry name" value="MFS general substrate transporter like domains"/>
    <property type="match status" value="1"/>
</dbReference>
<evidence type="ECO:0000256" key="2">
    <source>
        <dbReference type="ARBA" id="ARBA00022448"/>
    </source>
</evidence>
<dbReference type="GO" id="GO:0015842">
    <property type="term" value="P:aminergic neurotransmitter loading into synaptic vesicle"/>
    <property type="evidence" value="ECO:0007669"/>
    <property type="project" value="TreeGrafter"/>
</dbReference>
<evidence type="ECO:0000256" key="3">
    <source>
        <dbReference type="ARBA" id="ARBA00022692"/>
    </source>
</evidence>
<dbReference type="InterPro" id="IPR050930">
    <property type="entry name" value="MFS_Vesicular_Transporter"/>
</dbReference>
<evidence type="ECO:0000313" key="7">
    <source>
        <dbReference type="EnsemblMetazoa" id="SMAR013181-PA"/>
    </source>
</evidence>
<dbReference type="EMBL" id="JH432222">
    <property type="status" value="NOT_ANNOTATED_CDS"/>
    <property type="molecule type" value="Genomic_DNA"/>
</dbReference>
<dbReference type="STRING" id="126957.T1JH51"/>
<keyword evidence="5 6" id="KW-0472">Membrane</keyword>
<keyword evidence="2" id="KW-0813">Transport</keyword>
<comment type="subcellular location">
    <subcellularLocation>
        <location evidence="1">Membrane</location>
        <topology evidence="1">Multi-pass membrane protein</topology>
    </subcellularLocation>
</comment>
<evidence type="ECO:0000256" key="4">
    <source>
        <dbReference type="ARBA" id="ARBA00022989"/>
    </source>
</evidence>
<sequence>MRDARKQSATDYYVLTGAICVSTSAMAVLEPCLPIWLMDTIKPEKWQLGTVFVPDSLGYLLGSNLGIPLATAMSHLILPHFGMGLGIGLTDAALMPLLAWLVDARHVAVYGSVYAIAQVAVSLAYSLGPLVGGEVVKSVGFPWLLRTVGIINLLYCPLCFFLRDPPINEETQFLLHEVKAVIDARYNYEQSNIIFV</sequence>
<dbReference type="HOGENOM" id="CLU_1391822_0_0_1"/>
<dbReference type="PANTHER" id="PTHR23506:SF4">
    <property type="entry name" value="PORTABELLA"/>
    <property type="match status" value="1"/>
</dbReference>
<evidence type="ECO:0000256" key="6">
    <source>
        <dbReference type="SAM" id="Phobius"/>
    </source>
</evidence>
<feature type="transmembrane region" description="Helical" evidence="6">
    <location>
        <begin position="143"/>
        <end position="163"/>
    </location>
</feature>
<dbReference type="SUPFAM" id="SSF103473">
    <property type="entry name" value="MFS general substrate transporter"/>
    <property type="match status" value="1"/>
</dbReference>
<dbReference type="OMA" id="RDPPINE"/>
<evidence type="ECO:0000313" key="8">
    <source>
        <dbReference type="Proteomes" id="UP000014500"/>
    </source>
</evidence>
<evidence type="ECO:0008006" key="9">
    <source>
        <dbReference type="Google" id="ProtNLM"/>
    </source>
</evidence>
<organism evidence="7 8">
    <name type="scientific">Strigamia maritima</name>
    <name type="common">European centipede</name>
    <name type="synonym">Geophilus maritimus</name>
    <dbReference type="NCBI Taxonomy" id="126957"/>
    <lineage>
        <taxon>Eukaryota</taxon>
        <taxon>Metazoa</taxon>
        <taxon>Ecdysozoa</taxon>
        <taxon>Arthropoda</taxon>
        <taxon>Myriapoda</taxon>
        <taxon>Chilopoda</taxon>
        <taxon>Pleurostigmophora</taxon>
        <taxon>Geophilomorpha</taxon>
        <taxon>Linotaeniidae</taxon>
        <taxon>Strigamia</taxon>
    </lineage>
</organism>
<accession>T1JH51</accession>
<dbReference type="GO" id="GO:0043195">
    <property type="term" value="C:terminal bouton"/>
    <property type="evidence" value="ECO:0007669"/>
    <property type="project" value="TreeGrafter"/>
</dbReference>
<dbReference type="EnsemblMetazoa" id="SMAR013181-RA">
    <property type="protein sequence ID" value="SMAR013181-PA"/>
    <property type="gene ID" value="SMAR013181"/>
</dbReference>
<evidence type="ECO:0000256" key="5">
    <source>
        <dbReference type="ARBA" id="ARBA00023136"/>
    </source>
</evidence>
<reference evidence="7" key="2">
    <citation type="submission" date="2015-02" db="UniProtKB">
        <authorList>
            <consortium name="EnsemblMetazoa"/>
        </authorList>
    </citation>
    <scope>IDENTIFICATION</scope>
</reference>
<feature type="transmembrane region" description="Helical" evidence="6">
    <location>
        <begin position="108"/>
        <end position="131"/>
    </location>
</feature>
<dbReference type="Proteomes" id="UP000014500">
    <property type="component" value="Unassembled WGS sequence"/>
</dbReference>
<protein>
    <recommendedName>
        <fullName evidence="9">Major facilitator superfamily (MFS) profile domain-containing protein</fullName>
    </recommendedName>
</protein>
<dbReference type="GO" id="GO:0030672">
    <property type="term" value="C:synaptic vesicle membrane"/>
    <property type="evidence" value="ECO:0007669"/>
    <property type="project" value="TreeGrafter"/>
</dbReference>
<keyword evidence="3 6" id="KW-0812">Transmembrane</keyword>
<dbReference type="AlphaFoldDB" id="T1JH51"/>
<evidence type="ECO:0000256" key="1">
    <source>
        <dbReference type="ARBA" id="ARBA00004141"/>
    </source>
</evidence>
<dbReference type="InterPro" id="IPR036259">
    <property type="entry name" value="MFS_trans_sf"/>
</dbReference>
<feature type="transmembrane region" description="Helical" evidence="6">
    <location>
        <begin position="12"/>
        <end position="37"/>
    </location>
</feature>
<name>T1JH51_STRMM</name>
<keyword evidence="4 6" id="KW-1133">Transmembrane helix</keyword>
<dbReference type="GO" id="GO:0005335">
    <property type="term" value="F:serotonin:sodium:chloride symporter activity"/>
    <property type="evidence" value="ECO:0007669"/>
    <property type="project" value="TreeGrafter"/>
</dbReference>
<keyword evidence="8" id="KW-1185">Reference proteome</keyword>
<dbReference type="PANTHER" id="PTHR23506">
    <property type="entry name" value="GH10249P"/>
    <property type="match status" value="1"/>
</dbReference>
<feature type="transmembrane region" description="Helical" evidence="6">
    <location>
        <begin position="85"/>
        <end position="102"/>
    </location>
</feature>
<dbReference type="eggNOG" id="KOG3764">
    <property type="taxonomic scope" value="Eukaryota"/>
</dbReference>
<reference evidence="8" key="1">
    <citation type="submission" date="2011-05" db="EMBL/GenBank/DDBJ databases">
        <authorList>
            <person name="Richards S.R."/>
            <person name="Qu J."/>
            <person name="Jiang H."/>
            <person name="Jhangiani S.N."/>
            <person name="Agravi P."/>
            <person name="Goodspeed R."/>
            <person name="Gross S."/>
            <person name="Mandapat C."/>
            <person name="Jackson L."/>
            <person name="Mathew T."/>
            <person name="Pu L."/>
            <person name="Thornton R."/>
            <person name="Saada N."/>
            <person name="Wilczek-Boney K.B."/>
            <person name="Lee S."/>
            <person name="Kovar C."/>
            <person name="Wu Y."/>
            <person name="Scherer S.E."/>
            <person name="Worley K.C."/>
            <person name="Muzny D.M."/>
            <person name="Gibbs R."/>
        </authorList>
    </citation>
    <scope>NUCLEOTIDE SEQUENCE</scope>
    <source>
        <strain evidence="8">Brora</strain>
    </source>
</reference>
<proteinExistence type="predicted"/>
<dbReference type="PhylomeDB" id="T1JH51"/>